<dbReference type="Gene3D" id="1.20.1270.220">
    <property type="match status" value="1"/>
</dbReference>
<keyword evidence="5" id="KW-0804">Transcription</keyword>
<dbReference type="PANTHER" id="PTHR46136:SF34">
    <property type="entry name" value="BROMO DOMAIN-CONTAINING PROTEIN"/>
    <property type="match status" value="1"/>
</dbReference>
<feature type="region of interest" description="Disordered" evidence="8">
    <location>
        <begin position="598"/>
        <end position="623"/>
    </location>
</feature>
<evidence type="ECO:0000256" key="8">
    <source>
        <dbReference type="SAM" id="MobiDB-lite"/>
    </source>
</evidence>
<feature type="domain" description="Bromo" evidence="9">
    <location>
        <begin position="169"/>
        <end position="241"/>
    </location>
</feature>
<evidence type="ECO:0000256" key="7">
    <source>
        <dbReference type="PROSITE-ProRule" id="PRU00035"/>
    </source>
</evidence>
<dbReference type="CDD" id="cd05506">
    <property type="entry name" value="Bromo_plant1"/>
    <property type="match status" value="1"/>
</dbReference>
<reference evidence="11 12" key="1">
    <citation type="submission" date="2017-09" db="EMBL/GenBank/DDBJ databases">
        <authorList>
            <consortium name="International Durum Wheat Genome Sequencing Consortium (IDWGSC)"/>
            <person name="Milanesi L."/>
        </authorList>
    </citation>
    <scope>NUCLEOTIDE SEQUENCE [LARGE SCALE GENOMIC DNA]</scope>
    <source>
        <strain evidence="12">cv. Svevo</strain>
    </source>
</reference>
<dbReference type="SUPFAM" id="SSF47370">
    <property type="entry name" value="Bromodomain"/>
    <property type="match status" value="1"/>
</dbReference>
<keyword evidence="6" id="KW-0539">Nucleus</keyword>
<dbReference type="InterPro" id="IPR037377">
    <property type="entry name" value="GTE_bromo"/>
</dbReference>
<dbReference type="Pfam" id="PF17035">
    <property type="entry name" value="BET"/>
    <property type="match status" value="1"/>
</dbReference>
<sequence length="713" mass="78844">MTPTVLMEYRPQMQIKRGYAEIAYRGAGYAETAGESGSPVRVYSEDSSAPKRKCISLNSDGFDVKREIFVPSKLSSSERRYLRKRFRAELDSVRYLLKRPEFLAIMPVSRAPGFSSSAAPRAKKVQRGSHVLRGAKGRFLPTKPRPETSTVLPEATILKQCEAILKKLMTQKFSHIFNVPVDVEKLNIPDYNDIIEHPMDLGTIKKKLDSGSYTSPFDFAADVGLTFNNAITYNPRGHAVHDMAIQLNKMFESRWKTVEKKLVSAATKPHVEVDRADSKRRKTPPVDHSDLSIDCVRPAEIVKPKMTFEEKESFGNCLASLSEDPELPGHIIDMLQQCIDNNTDQLGDEEIEIDIHALSDDILLELKKHVDKYLHERDHQQTKSEPSENEAVNVSGLSHSSTNPCKGGEPVEEDVDICGNASPILIEKDPQIRTSKCGSPSSSSSGSGSSSSDSDSGSDAESEPEKAGSPAKLVKGIKIPEQPAEQEKSDDVISPIDANPADVELREQDNESKAAPEGTAADVELHEQDNESKAAPEGESAKPDRQVSPDKLLRAAVLRGRYADVIVKARGILCQGGDKQEELEKLQKEEKERLLAEGNAAMEARRAEAEAESKRKRDLERERARQALQEMERTVEINDSVDPKDLEMLGTVTTEHIVSSVDETSPEHSQDGMPSFLPGSGSMLEKLGLFMKVDEEEEEEEPCSKDADEGEIN</sequence>
<dbReference type="GO" id="GO:0005634">
    <property type="term" value="C:nucleus"/>
    <property type="evidence" value="ECO:0007669"/>
    <property type="project" value="UniProtKB-SubCell"/>
</dbReference>
<keyword evidence="2" id="KW-0805">Transcription regulation</keyword>
<dbReference type="Pfam" id="PF00439">
    <property type="entry name" value="Bromodomain"/>
    <property type="match status" value="1"/>
</dbReference>
<comment type="subcellular location">
    <subcellularLocation>
        <location evidence="1">Nucleus</location>
    </subcellularLocation>
</comment>
<dbReference type="Proteomes" id="UP000324705">
    <property type="component" value="Chromosome 3B"/>
</dbReference>
<dbReference type="Gene3D" id="1.20.920.10">
    <property type="entry name" value="Bromodomain-like"/>
    <property type="match status" value="1"/>
</dbReference>
<feature type="region of interest" description="Disordered" evidence="8">
    <location>
        <begin position="694"/>
        <end position="713"/>
    </location>
</feature>
<feature type="region of interest" description="Disordered" evidence="8">
    <location>
        <begin position="424"/>
        <end position="550"/>
    </location>
</feature>
<evidence type="ECO:0000256" key="5">
    <source>
        <dbReference type="ARBA" id="ARBA00023163"/>
    </source>
</evidence>
<gene>
    <name evidence="11" type="ORF">TRITD_3Bv1G029200</name>
</gene>
<dbReference type="InterPro" id="IPR038336">
    <property type="entry name" value="NET_sf"/>
</dbReference>
<protein>
    <submittedName>
        <fullName evidence="11">Uncharacterized protein</fullName>
    </submittedName>
</protein>
<dbReference type="SMART" id="SM00297">
    <property type="entry name" value="BROMO"/>
    <property type="match status" value="1"/>
</dbReference>
<dbReference type="Gramene" id="TRITD3Bv1G029200.9">
    <property type="protein sequence ID" value="TRITD3Bv1G029200.9"/>
    <property type="gene ID" value="TRITD3Bv1G029200"/>
</dbReference>
<evidence type="ECO:0000256" key="6">
    <source>
        <dbReference type="ARBA" id="ARBA00023242"/>
    </source>
</evidence>
<dbReference type="InterPro" id="IPR027353">
    <property type="entry name" value="NET_dom"/>
</dbReference>
<dbReference type="PROSITE" id="PS50014">
    <property type="entry name" value="BROMODOMAIN_2"/>
    <property type="match status" value="1"/>
</dbReference>
<dbReference type="EMBL" id="LT934116">
    <property type="protein sequence ID" value="VAH72877.1"/>
    <property type="molecule type" value="Genomic_DNA"/>
</dbReference>
<feature type="compositionally biased region" description="Basic and acidic residues" evidence="8">
    <location>
        <begin position="603"/>
        <end position="623"/>
    </location>
</feature>
<feature type="domain" description="NET" evidence="10">
    <location>
        <begin position="296"/>
        <end position="381"/>
    </location>
</feature>
<feature type="compositionally biased region" description="Basic and acidic residues" evidence="8">
    <location>
        <begin position="523"/>
        <end position="550"/>
    </location>
</feature>
<feature type="compositionally biased region" description="Basic and acidic residues" evidence="8">
    <location>
        <begin position="376"/>
        <end position="386"/>
    </location>
</feature>
<evidence type="ECO:0000259" key="9">
    <source>
        <dbReference type="PROSITE" id="PS50014"/>
    </source>
</evidence>
<proteinExistence type="predicted"/>
<feature type="compositionally biased region" description="Low complexity" evidence="8">
    <location>
        <begin position="438"/>
        <end position="455"/>
    </location>
</feature>
<feature type="compositionally biased region" description="Polar residues" evidence="8">
    <location>
        <begin position="390"/>
        <end position="404"/>
    </location>
</feature>
<evidence type="ECO:0000313" key="11">
    <source>
        <dbReference type="EMBL" id="VAH72877.1"/>
    </source>
</evidence>
<evidence type="ECO:0000259" key="10">
    <source>
        <dbReference type="PROSITE" id="PS51525"/>
    </source>
</evidence>
<keyword evidence="4 7" id="KW-0103">Bromodomain</keyword>
<keyword evidence="3" id="KW-0175">Coiled coil</keyword>
<organism evidence="11 12">
    <name type="scientific">Triticum turgidum subsp. durum</name>
    <name type="common">Durum wheat</name>
    <name type="synonym">Triticum durum</name>
    <dbReference type="NCBI Taxonomy" id="4567"/>
    <lineage>
        <taxon>Eukaryota</taxon>
        <taxon>Viridiplantae</taxon>
        <taxon>Streptophyta</taxon>
        <taxon>Embryophyta</taxon>
        <taxon>Tracheophyta</taxon>
        <taxon>Spermatophyta</taxon>
        <taxon>Magnoliopsida</taxon>
        <taxon>Liliopsida</taxon>
        <taxon>Poales</taxon>
        <taxon>Poaceae</taxon>
        <taxon>BOP clade</taxon>
        <taxon>Pooideae</taxon>
        <taxon>Triticodae</taxon>
        <taxon>Triticeae</taxon>
        <taxon>Triticinae</taxon>
        <taxon>Triticum</taxon>
    </lineage>
</organism>
<dbReference type="InterPro" id="IPR036427">
    <property type="entry name" value="Bromodomain-like_sf"/>
</dbReference>
<feature type="compositionally biased region" description="Basic and acidic residues" evidence="8">
    <location>
        <begin position="503"/>
        <end position="514"/>
    </location>
</feature>
<dbReference type="PROSITE" id="PS51525">
    <property type="entry name" value="NET"/>
    <property type="match status" value="1"/>
</dbReference>
<accession>A0A9R1Q8S8</accession>
<name>A0A9R1Q8S8_TRITD</name>
<dbReference type="InterPro" id="IPR001487">
    <property type="entry name" value="Bromodomain"/>
</dbReference>
<keyword evidence="12" id="KW-1185">Reference proteome</keyword>
<evidence type="ECO:0000256" key="3">
    <source>
        <dbReference type="ARBA" id="ARBA00023054"/>
    </source>
</evidence>
<dbReference type="PANTHER" id="PTHR46136">
    <property type="entry name" value="TRANSCRIPTION FACTOR GTE8"/>
    <property type="match status" value="1"/>
</dbReference>
<feature type="region of interest" description="Disordered" evidence="8">
    <location>
        <begin position="376"/>
        <end position="411"/>
    </location>
</feature>
<feature type="region of interest" description="Disordered" evidence="8">
    <location>
        <begin position="659"/>
        <end position="682"/>
    </location>
</feature>
<dbReference type="PRINTS" id="PR00503">
    <property type="entry name" value="BROMODOMAIN"/>
</dbReference>
<evidence type="ECO:0000256" key="4">
    <source>
        <dbReference type="ARBA" id="ARBA00023117"/>
    </source>
</evidence>
<dbReference type="AlphaFoldDB" id="A0A9R1Q8S8"/>
<feature type="region of interest" description="Disordered" evidence="8">
    <location>
        <begin position="269"/>
        <end position="288"/>
    </location>
</feature>
<evidence type="ECO:0000256" key="1">
    <source>
        <dbReference type="ARBA" id="ARBA00004123"/>
    </source>
</evidence>
<dbReference type="InterPro" id="IPR052442">
    <property type="entry name" value="Env_Response_Regulator"/>
</dbReference>
<evidence type="ECO:0000313" key="12">
    <source>
        <dbReference type="Proteomes" id="UP000324705"/>
    </source>
</evidence>
<evidence type="ECO:0000256" key="2">
    <source>
        <dbReference type="ARBA" id="ARBA00023015"/>
    </source>
</evidence>